<dbReference type="Gene3D" id="3.50.50.60">
    <property type="entry name" value="FAD/NAD(P)-binding domain"/>
    <property type="match status" value="1"/>
</dbReference>
<dbReference type="Pfam" id="PF01494">
    <property type="entry name" value="FAD_binding_3"/>
    <property type="match status" value="1"/>
</dbReference>
<gene>
    <name evidence="9" type="ORF">SLS60_002072</name>
</gene>
<dbReference type="EMBL" id="JAKJXO020000002">
    <property type="protein sequence ID" value="KAL1610405.1"/>
    <property type="molecule type" value="Genomic_DNA"/>
</dbReference>
<protein>
    <recommendedName>
        <fullName evidence="8">FAD-binding domain-containing protein</fullName>
    </recommendedName>
</protein>
<evidence type="ECO:0000313" key="9">
    <source>
        <dbReference type="EMBL" id="KAL1610405.1"/>
    </source>
</evidence>
<dbReference type="InterPro" id="IPR036188">
    <property type="entry name" value="FAD/NAD-bd_sf"/>
</dbReference>
<evidence type="ECO:0000256" key="1">
    <source>
        <dbReference type="ARBA" id="ARBA00001974"/>
    </source>
</evidence>
<keyword evidence="5" id="KW-0274">FAD</keyword>
<comment type="pathway">
    <text evidence="2">Secondary metabolite biosynthesis.</text>
</comment>
<keyword evidence="7" id="KW-0503">Monooxygenase</keyword>
<evidence type="ECO:0000256" key="7">
    <source>
        <dbReference type="ARBA" id="ARBA00023033"/>
    </source>
</evidence>
<comment type="cofactor">
    <cofactor evidence="1">
        <name>FAD</name>
        <dbReference type="ChEBI" id="CHEBI:57692"/>
    </cofactor>
</comment>
<feature type="domain" description="FAD-binding" evidence="8">
    <location>
        <begin position="189"/>
        <end position="234"/>
    </location>
</feature>
<dbReference type="PANTHER" id="PTHR47178">
    <property type="entry name" value="MONOOXYGENASE, FAD-BINDING"/>
    <property type="match status" value="1"/>
</dbReference>
<comment type="similarity">
    <text evidence="3">Belongs to the paxM FAD-dependent monooxygenase family.</text>
</comment>
<dbReference type="PANTHER" id="PTHR47178:SF4">
    <property type="entry name" value="FAD-DEPENDENT MONOOXYGENASE APTC"/>
    <property type="match status" value="1"/>
</dbReference>
<keyword evidence="6" id="KW-0560">Oxidoreductase</keyword>
<dbReference type="InterPro" id="IPR002938">
    <property type="entry name" value="FAD-bd"/>
</dbReference>
<dbReference type="SUPFAM" id="SSF51905">
    <property type="entry name" value="FAD/NAD(P)-binding domain"/>
    <property type="match status" value="1"/>
</dbReference>
<evidence type="ECO:0000256" key="6">
    <source>
        <dbReference type="ARBA" id="ARBA00023002"/>
    </source>
</evidence>
<evidence type="ECO:0000259" key="8">
    <source>
        <dbReference type="Pfam" id="PF01494"/>
    </source>
</evidence>
<sequence>MGDVEYGIKLASFMSTAPGVHLVFENGVEVEGSVLVAADDVHSFIRSRLHPQCGPQDWDGVMLNGTCRFLIAEWNAKIAPHIGDAAVYPGFGDQKVLAITIYDADWDPCSGYVNVSWCYSRRKQSDDPLFVRYADRGLDKAKAPEAFWDEIVALPPRELVEPFRTIFEGIRKRGDRITHHQLVSLLVPKEDLLSKLQFDKAVFKGDAVHDWSNHAGTAANTAIQDALALGQVLQRKAQLEEYYEGRYPSWLKSYGENGEDFQALHRPNKE</sequence>
<evidence type="ECO:0000256" key="3">
    <source>
        <dbReference type="ARBA" id="ARBA00007992"/>
    </source>
</evidence>
<name>A0ABR3S149_9PLEO</name>
<proteinExistence type="inferred from homology"/>
<evidence type="ECO:0000256" key="4">
    <source>
        <dbReference type="ARBA" id="ARBA00022630"/>
    </source>
</evidence>
<comment type="caution">
    <text evidence="9">The sequence shown here is derived from an EMBL/GenBank/DDBJ whole genome shotgun (WGS) entry which is preliminary data.</text>
</comment>
<evidence type="ECO:0000313" key="10">
    <source>
        <dbReference type="Proteomes" id="UP001521785"/>
    </source>
</evidence>
<dbReference type="Proteomes" id="UP001521785">
    <property type="component" value="Unassembled WGS sequence"/>
</dbReference>
<reference evidence="9 10" key="1">
    <citation type="submission" date="2024-02" db="EMBL/GenBank/DDBJ databases">
        <title>De novo assembly and annotation of 12 fungi associated with fruit tree decline syndrome in Ontario, Canada.</title>
        <authorList>
            <person name="Sulman M."/>
            <person name="Ellouze W."/>
            <person name="Ilyukhin E."/>
        </authorList>
    </citation>
    <scope>NUCLEOTIDE SEQUENCE [LARGE SCALE GENOMIC DNA]</scope>
    <source>
        <strain evidence="9 10">M42-189</strain>
    </source>
</reference>
<evidence type="ECO:0000256" key="5">
    <source>
        <dbReference type="ARBA" id="ARBA00022827"/>
    </source>
</evidence>
<organism evidence="9 10">
    <name type="scientific">Paraconiothyrium brasiliense</name>
    <dbReference type="NCBI Taxonomy" id="300254"/>
    <lineage>
        <taxon>Eukaryota</taxon>
        <taxon>Fungi</taxon>
        <taxon>Dikarya</taxon>
        <taxon>Ascomycota</taxon>
        <taxon>Pezizomycotina</taxon>
        <taxon>Dothideomycetes</taxon>
        <taxon>Pleosporomycetidae</taxon>
        <taxon>Pleosporales</taxon>
        <taxon>Massarineae</taxon>
        <taxon>Didymosphaeriaceae</taxon>
        <taxon>Paraconiothyrium</taxon>
    </lineage>
</organism>
<evidence type="ECO:0000256" key="2">
    <source>
        <dbReference type="ARBA" id="ARBA00005179"/>
    </source>
</evidence>
<accession>A0ABR3S149</accession>
<keyword evidence="10" id="KW-1185">Reference proteome</keyword>
<keyword evidence="4" id="KW-0285">Flavoprotein</keyword>